<evidence type="ECO:0000313" key="1">
    <source>
        <dbReference type="EMBL" id="KAE9394479.1"/>
    </source>
</evidence>
<protein>
    <submittedName>
        <fullName evidence="1">Uncharacterized protein</fullName>
    </submittedName>
</protein>
<name>A0A6A4H8B7_9AGAR</name>
<evidence type="ECO:0000313" key="2">
    <source>
        <dbReference type="Proteomes" id="UP000799118"/>
    </source>
</evidence>
<dbReference type="EMBL" id="ML769549">
    <property type="protein sequence ID" value="KAE9394479.1"/>
    <property type="molecule type" value="Genomic_DNA"/>
</dbReference>
<sequence length="91" mass="10497">MLPHFLDLKLYVQSWSGGNREPLEGQGSGVSKEDWIRWLGEEHKKAIVDAIRLANWPSDVLRVQVHDVENFTNKSSPLLEYVYRKSVTPSF</sequence>
<reference evidence="1" key="1">
    <citation type="journal article" date="2019" name="Environ. Microbiol.">
        <title>Fungal ecological strategies reflected in gene transcription - a case study of two litter decomposers.</title>
        <authorList>
            <person name="Barbi F."/>
            <person name="Kohler A."/>
            <person name="Barry K."/>
            <person name="Baskaran P."/>
            <person name="Daum C."/>
            <person name="Fauchery L."/>
            <person name="Ihrmark K."/>
            <person name="Kuo A."/>
            <person name="LaButti K."/>
            <person name="Lipzen A."/>
            <person name="Morin E."/>
            <person name="Grigoriev I.V."/>
            <person name="Henrissat B."/>
            <person name="Lindahl B."/>
            <person name="Martin F."/>
        </authorList>
    </citation>
    <scope>NUCLEOTIDE SEQUENCE</scope>
    <source>
        <strain evidence="1">JB14</strain>
    </source>
</reference>
<dbReference type="Proteomes" id="UP000799118">
    <property type="component" value="Unassembled WGS sequence"/>
</dbReference>
<accession>A0A6A4H8B7</accession>
<keyword evidence="2" id="KW-1185">Reference proteome</keyword>
<gene>
    <name evidence="1" type="ORF">BT96DRAFT_186840</name>
</gene>
<dbReference type="AlphaFoldDB" id="A0A6A4H8B7"/>
<organism evidence="1 2">
    <name type="scientific">Gymnopus androsaceus JB14</name>
    <dbReference type="NCBI Taxonomy" id="1447944"/>
    <lineage>
        <taxon>Eukaryota</taxon>
        <taxon>Fungi</taxon>
        <taxon>Dikarya</taxon>
        <taxon>Basidiomycota</taxon>
        <taxon>Agaricomycotina</taxon>
        <taxon>Agaricomycetes</taxon>
        <taxon>Agaricomycetidae</taxon>
        <taxon>Agaricales</taxon>
        <taxon>Marasmiineae</taxon>
        <taxon>Omphalotaceae</taxon>
        <taxon>Gymnopus</taxon>
    </lineage>
</organism>
<proteinExistence type="predicted"/>